<gene>
    <name evidence="7" type="primary">Tapbpl</name>
    <name evidence="7" type="ORF">AOXY_G32090</name>
</gene>
<evidence type="ECO:0000256" key="3">
    <source>
        <dbReference type="ARBA" id="ARBA00023319"/>
    </source>
</evidence>
<feature type="chain" id="PRO_5042062497" evidence="5">
    <location>
        <begin position="30"/>
        <end position="306"/>
    </location>
</feature>
<evidence type="ECO:0000259" key="6">
    <source>
        <dbReference type="PROSITE" id="PS50835"/>
    </source>
</evidence>
<dbReference type="EMBL" id="JAGXEW010000050">
    <property type="protein sequence ID" value="KAK1151772.1"/>
    <property type="molecule type" value="Genomic_DNA"/>
</dbReference>
<dbReference type="SUPFAM" id="SSF48726">
    <property type="entry name" value="Immunoglobulin"/>
    <property type="match status" value="2"/>
</dbReference>
<dbReference type="InterPro" id="IPR013106">
    <property type="entry name" value="Ig_V-set"/>
</dbReference>
<organism evidence="7 8">
    <name type="scientific">Acipenser oxyrinchus oxyrinchus</name>
    <dbReference type="NCBI Taxonomy" id="40147"/>
    <lineage>
        <taxon>Eukaryota</taxon>
        <taxon>Metazoa</taxon>
        <taxon>Chordata</taxon>
        <taxon>Craniata</taxon>
        <taxon>Vertebrata</taxon>
        <taxon>Euteleostomi</taxon>
        <taxon>Actinopterygii</taxon>
        <taxon>Chondrostei</taxon>
        <taxon>Acipenseriformes</taxon>
        <taxon>Acipenseridae</taxon>
        <taxon>Acipenser</taxon>
    </lineage>
</organism>
<keyword evidence="2" id="KW-0325">Glycoprotein</keyword>
<dbReference type="Proteomes" id="UP001230051">
    <property type="component" value="Unassembled WGS sequence"/>
</dbReference>
<keyword evidence="4" id="KW-1133">Transmembrane helix</keyword>
<protein>
    <submittedName>
        <fullName evidence="7">Tapasin-related protein-like</fullName>
    </submittedName>
</protein>
<evidence type="ECO:0000256" key="1">
    <source>
        <dbReference type="ARBA" id="ARBA00023157"/>
    </source>
</evidence>
<feature type="transmembrane region" description="Helical" evidence="4">
    <location>
        <begin position="283"/>
        <end position="301"/>
    </location>
</feature>
<dbReference type="InterPro" id="IPR003006">
    <property type="entry name" value="Ig/MHC_CS"/>
</dbReference>
<dbReference type="Gene3D" id="2.60.40.10">
    <property type="entry name" value="Immunoglobulins"/>
    <property type="match status" value="2"/>
</dbReference>
<feature type="domain" description="Ig-like" evidence="6">
    <location>
        <begin position="155"/>
        <end position="261"/>
    </location>
</feature>
<name>A0AAD8FTS3_ACIOX</name>
<sequence length="306" mass="33244">MVQSLLSEGFLPCGLMICLLGLHTGQSVGGVVSIYQPREVVTSLRGGTVTLSCNFSVPGAVADPSVKCAVQWSRAGVRRGPGLLESDQAILNLRPPRLSLAFPEPSLAYGDASLVITDVGLEDAGIYYCSVTVFQRGTSRGNGTPLLVNAPPSTPKVFLKISPAPTQESWSLVCSTRGFHPAEINVSWIRESSPQSPVYNQPSERMDQIAVSSLVSESLVLYEESSQDWYLLSHLPVDPRTSSRDVYTCTVQHVSLRQQLTASFHWDEFEEIFPLQLIGCLNVVKIILLCGLALLFTVAGVHQCRP</sequence>
<keyword evidence="3" id="KW-0393">Immunoglobulin domain</keyword>
<evidence type="ECO:0000256" key="2">
    <source>
        <dbReference type="ARBA" id="ARBA00023180"/>
    </source>
</evidence>
<feature type="signal peptide" evidence="5">
    <location>
        <begin position="1"/>
        <end position="29"/>
    </location>
</feature>
<evidence type="ECO:0000256" key="5">
    <source>
        <dbReference type="SAM" id="SignalP"/>
    </source>
</evidence>
<keyword evidence="8" id="KW-1185">Reference proteome</keyword>
<dbReference type="InterPro" id="IPR036179">
    <property type="entry name" value="Ig-like_dom_sf"/>
</dbReference>
<dbReference type="InterPro" id="IPR003599">
    <property type="entry name" value="Ig_sub"/>
</dbReference>
<dbReference type="InterPro" id="IPR007110">
    <property type="entry name" value="Ig-like_dom"/>
</dbReference>
<feature type="domain" description="Ig-like" evidence="6">
    <location>
        <begin position="37"/>
        <end position="139"/>
    </location>
</feature>
<dbReference type="PANTHER" id="PTHR19971">
    <property type="entry name" value="SIGNAL-REGULATORY PROTEIN BETA"/>
    <property type="match status" value="1"/>
</dbReference>
<reference evidence="7" key="1">
    <citation type="submission" date="2022-02" db="EMBL/GenBank/DDBJ databases">
        <title>Atlantic sturgeon de novo genome assembly.</title>
        <authorList>
            <person name="Stock M."/>
            <person name="Klopp C."/>
            <person name="Guiguen Y."/>
            <person name="Cabau C."/>
            <person name="Parinello H."/>
            <person name="Santidrian Yebra-Pimentel E."/>
            <person name="Kuhl H."/>
            <person name="Dirks R.P."/>
            <person name="Guessner J."/>
            <person name="Wuertz S."/>
            <person name="Du K."/>
            <person name="Schartl M."/>
        </authorList>
    </citation>
    <scope>NUCLEOTIDE SEQUENCE</scope>
    <source>
        <strain evidence="7">STURGEONOMICS-FGT-2020</strain>
        <tissue evidence="7">Whole blood</tissue>
    </source>
</reference>
<keyword evidence="4" id="KW-0472">Membrane</keyword>
<dbReference type="InterPro" id="IPR013783">
    <property type="entry name" value="Ig-like_fold"/>
</dbReference>
<keyword evidence="4" id="KW-0812">Transmembrane</keyword>
<comment type="caution">
    <text evidence="7">The sequence shown here is derived from an EMBL/GenBank/DDBJ whole genome shotgun (WGS) entry which is preliminary data.</text>
</comment>
<keyword evidence="5" id="KW-0732">Signal</keyword>
<accession>A0AAD8FTS3</accession>
<dbReference type="InterPro" id="IPR051755">
    <property type="entry name" value="Ig-like_CS_Receptor"/>
</dbReference>
<evidence type="ECO:0000313" key="7">
    <source>
        <dbReference type="EMBL" id="KAK1151772.1"/>
    </source>
</evidence>
<dbReference type="SMART" id="SM00407">
    <property type="entry name" value="IGc1"/>
    <property type="match status" value="1"/>
</dbReference>
<dbReference type="SMART" id="SM00409">
    <property type="entry name" value="IG"/>
    <property type="match status" value="1"/>
</dbReference>
<keyword evidence="1" id="KW-1015">Disulfide bond</keyword>
<dbReference type="PROSITE" id="PS50835">
    <property type="entry name" value="IG_LIKE"/>
    <property type="match status" value="2"/>
</dbReference>
<evidence type="ECO:0000256" key="4">
    <source>
        <dbReference type="SAM" id="Phobius"/>
    </source>
</evidence>
<dbReference type="Pfam" id="PF07654">
    <property type="entry name" value="C1-set"/>
    <property type="match status" value="1"/>
</dbReference>
<proteinExistence type="predicted"/>
<dbReference type="AlphaFoldDB" id="A0AAD8FTS3"/>
<dbReference type="PROSITE" id="PS00290">
    <property type="entry name" value="IG_MHC"/>
    <property type="match status" value="1"/>
</dbReference>
<evidence type="ECO:0000313" key="8">
    <source>
        <dbReference type="Proteomes" id="UP001230051"/>
    </source>
</evidence>
<dbReference type="InterPro" id="IPR003597">
    <property type="entry name" value="Ig_C1-set"/>
</dbReference>
<dbReference type="Pfam" id="PF07686">
    <property type="entry name" value="V-set"/>
    <property type="match status" value="1"/>
</dbReference>